<gene>
    <name evidence="2" type="ORF">D6D85_06385</name>
</gene>
<keyword evidence="1" id="KW-1133">Transmembrane helix</keyword>
<comment type="caution">
    <text evidence="2">The sequence shown here is derived from an EMBL/GenBank/DDBJ whole genome shotgun (WGS) entry which is preliminary data.</text>
</comment>
<accession>A0A429GMY9</accession>
<keyword evidence="3" id="KW-1185">Reference proteome</keyword>
<keyword evidence="1" id="KW-0472">Membrane</keyword>
<evidence type="ECO:0000313" key="2">
    <source>
        <dbReference type="EMBL" id="RSN75255.1"/>
    </source>
</evidence>
<proteinExistence type="predicted"/>
<dbReference type="AlphaFoldDB" id="A0A429GMY9"/>
<keyword evidence="1" id="KW-0812">Transmembrane</keyword>
<protein>
    <submittedName>
        <fullName evidence="2">Uncharacterized protein</fullName>
    </submittedName>
</protein>
<reference evidence="2 3" key="1">
    <citation type="submission" date="2018-10" db="EMBL/GenBank/DDBJ databases">
        <title>Co-occurring genomic capacity for anaerobic methane metabolism and dissimilatory sulfite reduction discovered in the Korarchaeota.</title>
        <authorList>
            <person name="Mckay L.J."/>
            <person name="Dlakic M."/>
            <person name="Fields M.W."/>
            <person name="Delmont T.O."/>
            <person name="Eren A.M."/>
            <person name="Jay Z.J."/>
            <person name="Klingelsmith K.B."/>
            <person name="Rusch D.B."/>
            <person name="Inskeep W.P."/>
        </authorList>
    </citation>
    <scope>NUCLEOTIDE SEQUENCE [LARGE SCALE GENOMIC DNA]</scope>
    <source>
        <strain evidence="2 3">MDKW</strain>
    </source>
</reference>
<sequence length="84" mass="9464">MFEEDLYIFSIQIPSPSIRKRVDRNKAVEIAERVLKSLPEEESIGTLLAALYIASLHLISVGLSTMPETMKQMLKLMEKEMPGG</sequence>
<evidence type="ECO:0000313" key="3">
    <source>
        <dbReference type="Proteomes" id="UP000277582"/>
    </source>
</evidence>
<name>A0A429GMY9_9CREN</name>
<feature type="transmembrane region" description="Helical" evidence="1">
    <location>
        <begin position="44"/>
        <end position="66"/>
    </location>
</feature>
<evidence type="ECO:0000256" key="1">
    <source>
        <dbReference type="SAM" id="Phobius"/>
    </source>
</evidence>
<dbReference type="RefSeq" id="WP_125671192.1">
    <property type="nucleotide sequence ID" value="NZ_RCOS01000076.1"/>
</dbReference>
<dbReference type="EMBL" id="RCOS01000076">
    <property type="protein sequence ID" value="RSN75255.1"/>
    <property type="molecule type" value="Genomic_DNA"/>
</dbReference>
<organism evidence="2 3">
    <name type="scientific">Candidatus Methanodesulfokora washburnensis</name>
    <dbReference type="NCBI Taxonomy" id="2478471"/>
    <lineage>
        <taxon>Archaea</taxon>
        <taxon>Thermoproteota</taxon>
        <taxon>Candidatus Korarchaeia</taxon>
        <taxon>Candidatus Korarchaeia incertae sedis</taxon>
        <taxon>Candidatus Methanodesulfokora</taxon>
    </lineage>
</organism>
<dbReference type="Proteomes" id="UP000277582">
    <property type="component" value="Unassembled WGS sequence"/>
</dbReference>